<proteinExistence type="predicted"/>
<dbReference type="EMBL" id="WMJY01000010">
    <property type="protein sequence ID" value="MTH29543.1"/>
    <property type="molecule type" value="Genomic_DNA"/>
</dbReference>
<dbReference type="OrthoDB" id="1191002at2"/>
<evidence type="ECO:0000313" key="1">
    <source>
        <dbReference type="EMBL" id="MTH29543.1"/>
    </source>
</evidence>
<dbReference type="Proteomes" id="UP000488936">
    <property type="component" value="Unassembled WGS sequence"/>
</dbReference>
<accession>A0A7K1GMC5</accession>
<reference evidence="1 2" key="1">
    <citation type="journal article" date="2006" name="Int. J. Syst. Evol. Microbiol.">
        <title>Myroides pelagicus sp. nov., isolated from seawater in Thailand.</title>
        <authorList>
            <person name="Yoon J."/>
            <person name="Maneerat S."/>
            <person name="Kawai F."/>
            <person name="Yokota A."/>
        </authorList>
    </citation>
    <scope>NUCLEOTIDE SEQUENCE [LARGE SCALE GENOMIC DNA]</scope>
    <source>
        <strain evidence="1 2">SM1T</strain>
    </source>
</reference>
<evidence type="ECO:0000313" key="2">
    <source>
        <dbReference type="Proteomes" id="UP000488936"/>
    </source>
</evidence>
<comment type="caution">
    <text evidence="1">The sequence shown here is derived from an EMBL/GenBank/DDBJ whole genome shotgun (WGS) entry which is preliminary data.</text>
</comment>
<keyword evidence="2" id="KW-1185">Reference proteome</keyword>
<protein>
    <submittedName>
        <fullName evidence="1">Uncharacterized protein</fullName>
    </submittedName>
</protein>
<sequence>MYRLFFLVALSFTFTTCNFSSSKIGKEGELLQKELDKIDWSKVDTYPSFEGCDTLEEIAQRKACFFDSMTKELQLRFSQDTLYGKFKDMNEIQILVTVNADSKLELVAYNLPDSLAVQAKLIDSLLVSKKRDFPAIYPATKRGVPVTSQFIVPVVLTRNP</sequence>
<dbReference type="RefSeq" id="WP_155035542.1">
    <property type="nucleotide sequence ID" value="NZ_JAYMMG010000001.1"/>
</dbReference>
<name>A0A7K1GMC5_9FLAO</name>
<dbReference type="AlphaFoldDB" id="A0A7K1GMC5"/>
<organism evidence="1 2">
    <name type="scientific">Myroides pelagicus</name>
    <dbReference type="NCBI Taxonomy" id="270914"/>
    <lineage>
        <taxon>Bacteria</taxon>
        <taxon>Pseudomonadati</taxon>
        <taxon>Bacteroidota</taxon>
        <taxon>Flavobacteriia</taxon>
        <taxon>Flavobacteriales</taxon>
        <taxon>Flavobacteriaceae</taxon>
        <taxon>Myroides</taxon>
    </lineage>
</organism>
<gene>
    <name evidence="1" type="ORF">GJV77_06350</name>
</gene>